<protein>
    <submittedName>
        <fullName evidence="3">Uncharacterized protein</fullName>
    </submittedName>
</protein>
<feature type="compositionally biased region" description="Basic and acidic residues" evidence="1">
    <location>
        <begin position="133"/>
        <end position="142"/>
    </location>
</feature>
<dbReference type="AlphaFoldDB" id="Q6Z7H5"/>
<reference evidence="4" key="3">
    <citation type="journal article" date="2005" name="Nature">
        <title>The map-based sequence of the rice genome.</title>
        <authorList>
            <consortium name="International rice genome sequencing project (IRGSP)"/>
            <person name="Matsumoto T."/>
            <person name="Wu J."/>
            <person name="Kanamori H."/>
            <person name="Katayose Y."/>
            <person name="Fujisawa M."/>
            <person name="Namiki N."/>
            <person name="Mizuno H."/>
            <person name="Yamamoto K."/>
            <person name="Antonio B.A."/>
            <person name="Baba T."/>
            <person name="Sakata K."/>
            <person name="Nagamura Y."/>
            <person name="Aoki H."/>
            <person name="Arikawa K."/>
            <person name="Arita K."/>
            <person name="Bito T."/>
            <person name="Chiden Y."/>
            <person name="Fujitsuka N."/>
            <person name="Fukunaka R."/>
            <person name="Hamada M."/>
            <person name="Harada C."/>
            <person name="Hayashi A."/>
            <person name="Hijishita S."/>
            <person name="Honda M."/>
            <person name="Hosokawa S."/>
            <person name="Ichikawa Y."/>
            <person name="Idonuma A."/>
            <person name="Iijima M."/>
            <person name="Ikeda M."/>
            <person name="Ikeno M."/>
            <person name="Ito K."/>
            <person name="Ito S."/>
            <person name="Ito T."/>
            <person name="Ito Y."/>
            <person name="Ito Y."/>
            <person name="Iwabuchi A."/>
            <person name="Kamiya K."/>
            <person name="Karasawa W."/>
            <person name="Kurita K."/>
            <person name="Katagiri S."/>
            <person name="Kikuta A."/>
            <person name="Kobayashi H."/>
            <person name="Kobayashi N."/>
            <person name="Machita K."/>
            <person name="Maehara T."/>
            <person name="Masukawa M."/>
            <person name="Mizubayashi T."/>
            <person name="Mukai Y."/>
            <person name="Nagasaki H."/>
            <person name="Nagata Y."/>
            <person name="Naito S."/>
            <person name="Nakashima M."/>
            <person name="Nakama Y."/>
            <person name="Nakamichi Y."/>
            <person name="Nakamura M."/>
            <person name="Meguro A."/>
            <person name="Negishi M."/>
            <person name="Ohta I."/>
            <person name="Ohta T."/>
            <person name="Okamoto M."/>
            <person name="Ono N."/>
            <person name="Saji S."/>
            <person name="Sakaguchi M."/>
            <person name="Sakai K."/>
            <person name="Shibata M."/>
            <person name="Shimokawa T."/>
            <person name="Song J."/>
            <person name="Takazaki Y."/>
            <person name="Terasawa K."/>
            <person name="Tsugane M."/>
            <person name="Tsuji K."/>
            <person name="Ueda S."/>
            <person name="Waki K."/>
            <person name="Yamagata H."/>
            <person name="Yamamoto M."/>
            <person name="Yamamoto S."/>
            <person name="Yamane H."/>
            <person name="Yoshiki S."/>
            <person name="Yoshihara R."/>
            <person name="Yukawa K."/>
            <person name="Zhong H."/>
            <person name="Yano M."/>
            <person name="Yuan Q."/>
            <person name="Ouyang S."/>
            <person name="Liu J."/>
            <person name="Jones K.M."/>
            <person name="Gansberger K."/>
            <person name="Moffat K."/>
            <person name="Hill J."/>
            <person name="Bera J."/>
            <person name="Fadrosh D."/>
            <person name="Jin S."/>
            <person name="Johri S."/>
            <person name="Kim M."/>
            <person name="Overton L."/>
            <person name="Reardon M."/>
            <person name="Tsitrin T."/>
            <person name="Vuong H."/>
            <person name="Weaver B."/>
            <person name="Ciecko A."/>
            <person name="Tallon L."/>
            <person name="Jackson J."/>
            <person name="Pai G."/>
            <person name="Aken S.V."/>
            <person name="Utterback T."/>
            <person name="Reidmuller S."/>
            <person name="Feldblyum T."/>
            <person name="Hsiao J."/>
            <person name="Zismann V."/>
            <person name="Iobst S."/>
            <person name="de Vazeille A.R."/>
            <person name="Buell C.R."/>
            <person name="Ying K."/>
            <person name="Li Y."/>
            <person name="Lu T."/>
            <person name="Huang Y."/>
            <person name="Zhao Q."/>
            <person name="Feng Q."/>
            <person name="Zhang L."/>
            <person name="Zhu J."/>
            <person name="Weng Q."/>
            <person name="Mu J."/>
            <person name="Lu Y."/>
            <person name="Fan D."/>
            <person name="Liu Y."/>
            <person name="Guan J."/>
            <person name="Zhang Y."/>
            <person name="Yu S."/>
            <person name="Liu X."/>
            <person name="Zhang Y."/>
            <person name="Hong G."/>
            <person name="Han B."/>
            <person name="Choisne N."/>
            <person name="Demange N."/>
            <person name="Orjeda G."/>
            <person name="Samain S."/>
            <person name="Cattolico L."/>
            <person name="Pelletier E."/>
            <person name="Couloux A."/>
            <person name="Segurens B."/>
            <person name="Wincker P."/>
            <person name="D'Hont A."/>
            <person name="Scarpelli C."/>
            <person name="Weissenbach J."/>
            <person name="Salanoubat M."/>
            <person name="Quetier F."/>
            <person name="Yu Y."/>
            <person name="Kim H.R."/>
            <person name="Rambo T."/>
            <person name="Currie J."/>
            <person name="Collura K."/>
            <person name="Luo M."/>
            <person name="Yang T."/>
            <person name="Ammiraju J.S.S."/>
            <person name="Engler F."/>
            <person name="Soderlund C."/>
            <person name="Wing R.A."/>
            <person name="Palmer L.E."/>
            <person name="de la Bastide M."/>
            <person name="Spiegel L."/>
            <person name="Nascimento L."/>
            <person name="Zutavern T."/>
            <person name="O'Shaughnessy A."/>
            <person name="Dike S."/>
            <person name="Dedhia N."/>
            <person name="Preston R."/>
            <person name="Balija V."/>
            <person name="McCombie W.R."/>
            <person name="Chow T."/>
            <person name="Chen H."/>
            <person name="Chung M."/>
            <person name="Chen C."/>
            <person name="Shaw J."/>
            <person name="Wu H."/>
            <person name="Hsiao K."/>
            <person name="Chao Y."/>
            <person name="Chu M."/>
            <person name="Cheng C."/>
            <person name="Hour A."/>
            <person name="Lee P."/>
            <person name="Lin S."/>
            <person name="Lin Y."/>
            <person name="Liou J."/>
            <person name="Liu S."/>
            <person name="Hsing Y."/>
            <person name="Raghuvanshi S."/>
            <person name="Mohanty A."/>
            <person name="Bharti A.K."/>
            <person name="Gaur A."/>
            <person name="Gupta V."/>
            <person name="Kumar D."/>
            <person name="Ravi V."/>
            <person name="Vij S."/>
            <person name="Kapur A."/>
            <person name="Khurana P."/>
            <person name="Khurana P."/>
            <person name="Khurana J.P."/>
            <person name="Tyagi A.K."/>
            <person name="Gaikwad K."/>
            <person name="Singh A."/>
            <person name="Dalal V."/>
            <person name="Srivastava S."/>
            <person name="Dixit A."/>
            <person name="Pal A.K."/>
            <person name="Ghazi I.A."/>
            <person name="Yadav M."/>
            <person name="Pandit A."/>
            <person name="Bhargava A."/>
            <person name="Sureshbabu K."/>
            <person name="Batra K."/>
            <person name="Sharma T.R."/>
            <person name="Mohapatra T."/>
            <person name="Singh N.K."/>
            <person name="Messing J."/>
            <person name="Nelson A.B."/>
            <person name="Fuks G."/>
            <person name="Kavchok S."/>
            <person name="Keizer G."/>
            <person name="Linton E."/>
            <person name="Llaca V."/>
            <person name="Song R."/>
            <person name="Tanyolac B."/>
            <person name="Young S."/>
            <person name="Ho-Il K."/>
            <person name="Hahn J.H."/>
            <person name="Sangsakoo G."/>
            <person name="Vanavichit A."/>
            <person name="de Mattos Luiz.A.T."/>
            <person name="Zimmer P.D."/>
            <person name="Malone G."/>
            <person name="Dellagostin O."/>
            <person name="de Oliveira A.C."/>
            <person name="Bevan M."/>
            <person name="Bancroft I."/>
            <person name="Minx P."/>
            <person name="Cordum H."/>
            <person name="Wilson R."/>
            <person name="Cheng Z."/>
            <person name="Jin W."/>
            <person name="Jiang J."/>
            <person name="Leong S.A."/>
            <person name="Iwama H."/>
            <person name="Gojobori T."/>
            <person name="Itoh T."/>
            <person name="Niimura Y."/>
            <person name="Fujii Y."/>
            <person name="Habara T."/>
            <person name="Sakai H."/>
            <person name="Sato Y."/>
            <person name="Wilson G."/>
            <person name="Kumar K."/>
            <person name="McCouch S."/>
            <person name="Juretic N."/>
            <person name="Hoen D."/>
            <person name="Wright S."/>
            <person name="Bruskiewich R."/>
            <person name="Bureau T."/>
            <person name="Miyao A."/>
            <person name="Hirochika H."/>
            <person name="Nishikawa T."/>
            <person name="Kadowaki K."/>
            <person name="Sugiura M."/>
            <person name="Burr B."/>
            <person name="Sasaki T."/>
        </authorList>
    </citation>
    <scope>NUCLEOTIDE SEQUENCE [LARGE SCALE GENOMIC DNA]</scope>
    <source>
        <strain evidence="4">cv. Nipponbare</strain>
    </source>
</reference>
<feature type="region of interest" description="Disordered" evidence="1">
    <location>
        <begin position="1"/>
        <end position="142"/>
    </location>
</feature>
<reference evidence="4" key="4">
    <citation type="journal article" date="2008" name="Nucleic Acids Res.">
        <title>The rice annotation project database (RAP-DB): 2008 update.</title>
        <authorList>
            <consortium name="The rice annotation project (RAP)"/>
        </authorList>
    </citation>
    <scope>GENOME REANNOTATION</scope>
    <source>
        <strain evidence="4">cv. Nipponbare</strain>
    </source>
</reference>
<dbReference type="EMBL" id="AP004856">
    <property type="protein sequence ID" value="BAD17158.1"/>
    <property type="molecule type" value="Genomic_DNA"/>
</dbReference>
<name>Q6Z7H5_ORYSJ</name>
<evidence type="ECO:0000256" key="1">
    <source>
        <dbReference type="SAM" id="MobiDB-lite"/>
    </source>
</evidence>
<sequence length="201" mass="22066">MRQKQQAATRPREMEIGAGGGAPKSTLEMHPTSQTASPTIRCHWSVPCKQLTSKRERRDLELRPEIAATRERERAASGGNGGSPAEATGSRRSRRLSSSPSSTKLRRRGWSYSSPLRPPPERERAGVGGDDGVTEKAREDATRLSPLAVGHRSDFEEPIQGYPPFRAEFLYSTLEVAHIVDSLRTIAVQSTQNHASLCHIG</sequence>
<feature type="compositionally biased region" description="Basic and acidic residues" evidence="1">
    <location>
        <begin position="53"/>
        <end position="75"/>
    </location>
</feature>
<dbReference type="Proteomes" id="UP000000763">
    <property type="component" value="Chromosome 2"/>
</dbReference>
<gene>
    <name evidence="2" type="ORF">OJ1287_H05.26</name>
    <name evidence="3" type="ORF">OJ1570_H12.3</name>
</gene>
<dbReference type="EMBL" id="AP004136">
    <property type="protein sequence ID" value="BAD16960.1"/>
    <property type="molecule type" value="Genomic_DNA"/>
</dbReference>
<reference evidence="3" key="2">
    <citation type="submission" date="2002-03" db="EMBL/GenBank/DDBJ databases">
        <title>Oryza sativa nipponbare(GA3) genomic DNA, chromosome 2, BAC clone:OJ1570_H12.</title>
        <authorList>
            <person name="Sasaki T."/>
            <person name="Matsumoto T."/>
            <person name="Yamamoto K."/>
        </authorList>
    </citation>
    <scope>NUCLEOTIDE SEQUENCE</scope>
</reference>
<evidence type="ECO:0000313" key="4">
    <source>
        <dbReference type="Proteomes" id="UP000000763"/>
    </source>
</evidence>
<reference evidence="2" key="1">
    <citation type="submission" date="2001-09" db="EMBL/GenBank/DDBJ databases">
        <title>Oryza sativa nipponbare(GA3) genomic DNA, chromosome 2, BAC clone:OJ1287_H05.</title>
        <authorList>
            <person name="Sasaki T."/>
            <person name="Matsumoto T."/>
            <person name="Yamamoto K."/>
        </authorList>
    </citation>
    <scope>NUCLEOTIDE SEQUENCE</scope>
</reference>
<accession>Q6Z7H5</accession>
<proteinExistence type="predicted"/>
<organism evidence="3 4">
    <name type="scientific">Oryza sativa subsp. japonica</name>
    <name type="common">Rice</name>
    <dbReference type="NCBI Taxonomy" id="39947"/>
    <lineage>
        <taxon>Eukaryota</taxon>
        <taxon>Viridiplantae</taxon>
        <taxon>Streptophyta</taxon>
        <taxon>Embryophyta</taxon>
        <taxon>Tracheophyta</taxon>
        <taxon>Spermatophyta</taxon>
        <taxon>Magnoliopsida</taxon>
        <taxon>Liliopsida</taxon>
        <taxon>Poales</taxon>
        <taxon>Poaceae</taxon>
        <taxon>BOP clade</taxon>
        <taxon>Oryzoideae</taxon>
        <taxon>Oryzeae</taxon>
        <taxon>Oryzinae</taxon>
        <taxon>Oryza</taxon>
        <taxon>Oryza sativa</taxon>
    </lineage>
</organism>
<evidence type="ECO:0000313" key="2">
    <source>
        <dbReference type="EMBL" id="BAD16960.1"/>
    </source>
</evidence>
<evidence type="ECO:0000313" key="3">
    <source>
        <dbReference type="EMBL" id="BAD17158.1"/>
    </source>
</evidence>